<evidence type="ECO:0000256" key="5">
    <source>
        <dbReference type="ARBA" id="ARBA00023136"/>
    </source>
</evidence>
<dbReference type="RefSeq" id="WP_088917318.1">
    <property type="nucleotide sequence ID" value="NZ_CP018632.1"/>
</dbReference>
<evidence type="ECO:0000256" key="3">
    <source>
        <dbReference type="ARBA" id="ARBA00022692"/>
    </source>
</evidence>
<accession>A0A2Z2NQK0</accession>
<keyword evidence="9" id="KW-1185">Reference proteome</keyword>
<evidence type="ECO:0000313" key="8">
    <source>
        <dbReference type="EMBL" id="ASJ71948.1"/>
    </source>
</evidence>
<dbReference type="AlphaFoldDB" id="A0A2Z2NQK0"/>
<keyword evidence="2" id="KW-1003">Cell membrane</keyword>
<dbReference type="Gene3D" id="1.20.81.30">
    <property type="entry name" value="Type II secretion system (T2SS), domain F"/>
    <property type="match status" value="1"/>
</dbReference>
<name>A0A2Z2NQK0_9GAMM</name>
<keyword evidence="4 6" id="KW-1133">Transmembrane helix</keyword>
<organism evidence="8 9">
    <name type="scientific">Granulosicoccus antarcticus IMCC3135</name>
    <dbReference type="NCBI Taxonomy" id="1192854"/>
    <lineage>
        <taxon>Bacteria</taxon>
        <taxon>Pseudomonadati</taxon>
        <taxon>Pseudomonadota</taxon>
        <taxon>Gammaproteobacteria</taxon>
        <taxon>Chromatiales</taxon>
        <taxon>Granulosicoccaceae</taxon>
        <taxon>Granulosicoccus</taxon>
    </lineage>
</organism>
<dbReference type="OrthoDB" id="5611741at2"/>
<evidence type="ECO:0000256" key="2">
    <source>
        <dbReference type="ARBA" id="ARBA00022475"/>
    </source>
</evidence>
<evidence type="ECO:0000256" key="1">
    <source>
        <dbReference type="ARBA" id="ARBA00004651"/>
    </source>
</evidence>
<protein>
    <recommendedName>
        <fullName evidence="7">Type II secretion system protein GspF domain-containing protein</fullName>
    </recommendedName>
</protein>
<keyword evidence="5 6" id="KW-0472">Membrane</keyword>
<dbReference type="PANTHER" id="PTHR35007">
    <property type="entry name" value="INTEGRAL MEMBRANE PROTEIN-RELATED"/>
    <property type="match status" value="1"/>
</dbReference>
<sequence>MNVLLILGVIFLSLVTASYFVLSMTAVTAQRVSESVSEKTDTHLRKLYVFADTRRLFLIYVLVLIGVPVLLLLSGQTLPIAMIVLLAIALLPRWVMNRMAQRRRKLINEALPDSLAQISGSMRAGSTLTTSIQAMVEEQGGPIAQEFAHLLKEQRVGLRFDEALDNLAERVQSEEMDLVVSAAMIAQDVGGNLAETFSRLSETIRRKIEMEGKIRALTAQGILQGRVVSALPFMIMGALLFIEREAMQYIYTGLLGWIFLLVIIVLQLLGGITIRKIVTIDV</sequence>
<dbReference type="Pfam" id="PF00482">
    <property type="entry name" value="T2SSF"/>
    <property type="match status" value="1"/>
</dbReference>
<comment type="subcellular location">
    <subcellularLocation>
        <location evidence="1">Cell membrane</location>
        <topology evidence="1">Multi-pass membrane protein</topology>
    </subcellularLocation>
</comment>
<feature type="transmembrane region" description="Helical" evidence="6">
    <location>
        <begin position="6"/>
        <end position="29"/>
    </location>
</feature>
<feature type="transmembrane region" description="Helical" evidence="6">
    <location>
        <begin position="223"/>
        <end position="242"/>
    </location>
</feature>
<feature type="domain" description="Type II secretion system protein GspF" evidence="7">
    <location>
        <begin position="115"/>
        <end position="240"/>
    </location>
</feature>
<dbReference type="GO" id="GO:0005886">
    <property type="term" value="C:plasma membrane"/>
    <property type="evidence" value="ECO:0007669"/>
    <property type="project" value="UniProtKB-SubCell"/>
</dbReference>
<evidence type="ECO:0000313" key="9">
    <source>
        <dbReference type="Proteomes" id="UP000250079"/>
    </source>
</evidence>
<dbReference type="InterPro" id="IPR042094">
    <property type="entry name" value="T2SS_GspF_sf"/>
</dbReference>
<dbReference type="PANTHER" id="PTHR35007:SF1">
    <property type="entry name" value="PILUS ASSEMBLY PROTEIN"/>
    <property type="match status" value="1"/>
</dbReference>
<feature type="transmembrane region" description="Helical" evidence="6">
    <location>
        <begin position="248"/>
        <end position="269"/>
    </location>
</feature>
<dbReference type="Proteomes" id="UP000250079">
    <property type="component" value="Chromosome"/>
</dbReference>
<reference evidence="8 9" key="1">
    <citation type="submission" date="2016-12" db="EMBL/GenBank/DDBJ databases">
        <authorList>
            <person name="Song W.-J."/>
            <person name="Kurnit D.M."/>
        </authorList>
    </citation>
    <scope>NUCLEOTIDE SEQUENCE [LARGE SCALE GENOMIC DNA]</scope>
    <source>
        <strain evidence="8 9">IMCC3135</strain>
    </source>
</reference>
<dbReference type="EMBL" id="CP018632">
    <property type="protein sequence ID" value="ASJ71948.1"/>
    <property type="molecule type" value="Genomic_DNA"/>
</dbReference>
<gene>
    <name evidence="8" type="ORF">IMCC3135_09255</name>
</gene>
<feature type="transmembrane region" description="Helical" evidence="6">
    <location>
        <begin position="55"/>
        <end position="73"/>
    </location>
</feature>
<evidence type="ECO:0000256" key="6">
    <source>
        <dbReference type="SAM" id="Phobius"/>
    </source>
</evidence>
<feature type="transmembrane region" description="Helical" evidence="6">
    <location>
        <begin position="79"/>
        <end position="96"/>
    </location>
</feature>
<proteinExistence type="predicted"/>
<dbReference type="KEGG" id="gai:IMCC3135_09255"/>
<dbReference type="InterPro" id="IPR018076">
    <property type="entry name" value="T2SS_GspF_dom"/>
</dbReference>
<evidence type="ECO:0000256" key="4">
    <source>
        <dbReference type="ARBA" id="ARBA00022989"/>
    </source>
</evidence>
<keyword evidence="3 6" id="KW-0812">Transmembrane</keyword>
<evidence type="ECO:0000259" key="7">
    <source>
        <dbReference type="Pfam" id="PF00482"/>
    </source>
</evidence>